<protein>
    <submittedName>
        <fullName evidence="2">Uncharacterized protein</fullName>
    </submittedName>
</protein>
<dbReference type="Proteomes" id="UP000553632">
    <property type="component" value="Unassembled WGS sequence"/>
</dbReference>
<feature type="region of interest" description="Disordered" evidence="1">
    <location>
        <begin position="207"/>
        <end position="233"/>
    </location>
</feature>
<dbReference type="EMBL" id="JABANO010021955">
    <property type="protein sequence ID" value="KAF4725944.1"/>
    <property type="molecule type" value="Genomic_DNA"/>
</dbReference>
<proteinExistence type="predicted"/>
<reference evidence="2 3" key="1">
    <citation type="submission" date="2020-04" db="EMBL/GenBank/DDBJ databases">
        <title>Perkinsus olseni comparative genomics.</title>
        <authorList>
            <person name="Bogema D.R."/>
        </authorList>
    </citation>
    <scope>NUCLEOTIDE SEQUENCE [LARGE SCALE GENOMIC DNA]</scope>
    <source>
        <strain evidence="2 3">ATCC PRA-207</strain>
    </source>
</reference>
<feature type="region of interest" description="Disordered" evidence="1">
    <location>
        <begin position="282"/>
        <end position="311"/>
    </location>
</feature>
<sequence>AKATEEALRDNEAKLRKVGYLKELKREIADARRESEAPFDITQPFEMAAELSPAGAGAAVPETLSADEEAAARATDTITGSPEVASRADTGEEAIEEVPPPGLLPGVDDEEGPAGADDDRKSVSSTLHRIHAVEVQNEDDSHSKLEVVGTTLARPELPSASSPDTLLRTPDSDKEADYLEEETSRDLSDSAVLIADPVEAAKAVAEAKVPSVRKEATTGGAGQGSSGHHEYESSSEQFLEVARFEAKSPVVTKESAEDLEIDKMEVVEEAPVQSPELVTVLTRQPTAASSSSSRGSSSAHRVEGEVAADSVSPIPNSDALLGWARGLPKAELDQCVELITEHVLESLLDDRALERRVLSTLARGDSPVEDGDTEDACRKLHEERLASSKAAAAAVVEEAQMKFSGTAEMVDSVAFENGLTDVALPAEMQSKMPTLSGYSCRLLWESCIELAQQPSEAHRTCALWSKRFPGTKSPLTPFVAVMNSWTSIQQQLNQILEINSDLRMRAETGLHHSEVQQAEERRVDEMAMRAVSGIAITGVTALFDWRQRRSIRSRILEDVDEQVFGALVEDFALELRDEYEEGGG</sequence>
<feature type="compositionally biased region" description="Low complexity" evidence="1">
    <location>
        <begin position="287"/>
        <end position="299"/>
    </location>
</feature>
<evidence type="ECO:0000256" key="1">
    <source>
        <dbReference type="SAM" id="MobiDB-lite"/>
    </source>
</evidence>
<feature type="non-terminal residue" evidence="2">
    <location>
        <position position="1"/>
    </location>
</feature>
<dbReference type="AlphaFoldDB" id="A0A7J6RZ10"/>
<gene>
    <name evidence="2" type="ORF">FOZ63_033435</name>
</gene>
<accession>A0A7J6RZ10</accession>
<feature type="compositionally biased region" description="Basic and acidic residues" evidence="1">
    <location>
        <begin position="170"/>
        <end position="187"/>
    </location>
</feature>
<evidence type="ECO:0000313" key="2">
    <source>
        <dbReference type="EMBL" id="KAF4725944.1"/>
    </source>
</evidence>
<comment type="caution">
    <text evidence="2">The sequence shown here is derived from an EMBL/GenBank/DDBJ whole genome shotgun (WGS) entry which is preliminary data.</text>
</comment>
<evidence type="ECO:0000313" key="3">
    <source>
        <dbReference type="Proteomes" id="UP000553632"/>
    </source>
</evidence>
<organism evidence="2 3">
    <name type="scientific">Perkinsus olseni</name>
    <name type="common">Perkinsus atlanticus</name>
    <dbReference type="NCBI Taxonomy" id="32597"/>
    <lineage>
        <taxon>Eukaryota</taxon>
        <taxon>Sar</taxon>
        <taxon>Alveolata</taxon>
        <taxon>Perkinsozoa</taxon>
        <taxon>Perkinsea</taxon>
        <taxon>Perkinsida</taxon>
        <taxon>Perkinsidae</taxon>
        <taxon>Perkinsus</taxon>
    </lineage>
</organism>
<name>A0A7J6RZ10_PEROL</name>
<feature type="region of interest" description="Disordered" evidence="1">
    <location>
        <begin position="52"/>
        <end position="187"/>
    </location>
</feature>
<keyword evidence="3" id="KW-1185">Reference proteome</keyword>